<gene>
    <name evidence="2" type="ORF">PPROV_000084000</name>
</gene>
<name>A0A830H4X0_9CHLO</name>
<protein>
    <submittedName>
        <fullName evidence="2">Uncharacterized protein</fullName>
    </submittedName>
</protein>
<evidence type="ECO:0000313" key="3">
    <source>
        <dbReference type="Proteomes" id="UP000660262"/>
    </source>
</evidence>
<evidence type="ECO:0000256" key="1">
    <source>
        <dbReference type="SAM" id="MobiDB-lite"/>
    </source>
</evidence>
<dbReference type="EMBL" id="BNJQ01000002">
    <property type="protein sequence ID" value="GHP02084.1"/>
    <property type="molecule type" value="Genomic_DNA"/>
</dbReference>
<feature type="region of interest" description="Disordered" evidence="1">
    <location>
        <begin position="29"/>
        <end position="60"/>
    </location>
</feature>
<feature type="compositionally biased region" description="Basic residues" evidence="1">
    <location>
        <begin position="1006"/>
        <end position="1015"/>
    </location>
</feature>
<feature type="compositionally biased region" description="Basic and acidic residues" evidence="1">
    <location>
        <begin position="39"/>
        <end position="49"/>
    </location>
</feature>
<organism evidence="2 3">
    <name type="scientific">Pycnococcus provasolii</name>
    <dbReference type="NCBI Taxonomy" id="41880"/>
    <lineage>
        <taxon>Eukaryota</taxon>
        <taxon>Viridiplantae</taxon>
        <taxon>Chlorophyta</taxon>
        <taxon>Pseudoscourfieldiophyceae</taxon>
        <taxon>Pseudoscourfieldiales</taxon>
        <taxon>Pycnococcaceae</taxon>
        <taxon>Pycnococcus</taxon>
    </lineage>
</organism>
<reference evidence="2" key="1">
    <citation type="submission" date="2020-10" db="EMBL/GenBank/DDBJ databases">
        <title>Unveiling of a novel bifunctional photoreceptor, Dualchrome1, isolated from a cosmopolitan green alga.</title>
        <authorList>
            <person name="Suzuki S."/>
            <person name="Kawachi M."/>
        </authorList>
    </citation>
    <scope>NUCLEOTIDE SEQUENCE</scope>
    <source>
        <strain evidence="2">NIES 2893</strain>
    </source>
</reference>
<keyword evidence="3" id="KW-1185">Reference proteome</keyword>
<comment type="caution">
    <text evidence="2">The sequence shown here is derived from an EMBL/GenBank/DDBJ whole genome shotgun (WGS) entry which is preliminary data.</text>
</comment>
<proteinExistence type="predicted"/>
<dbReference type="AlphaFoldDB" id="A0A830H4X0"/>
<dbReference type="Proteomes" id="UP000660262">
    <property type="component" value="Unassembled WGS sequence"/>
</dbReference>
<accession>A0A830H4X0</accession>
<feature type="region of interest" description="Disordered" evidence="1">
    <location>
        <begin position="996"/>
        <end position="1022"/>
    </location>
</feature>
<sequence length="1022" mass="114336">MSFYPSTDTKKMVVDVIFRRRLREQEQQQRQLHQVLRQQRPEHLQDDRSSGSSRNTNGGGGGGRLWWWWRNAPAAAAPPGSPPQVTSAASFARGSRRSNRSLLFTKFFNWWCFPCTKVLRWYFRCTLIDRLITVVVLLVLSHLLRFYISRRIVEVKVLEDAAQLKREQYNRQRIDWKTHAYVAGGKSRFRQLLSYTSTIAVDSKRTSLPPAALVSSSDPINVLGVLSKETNRASRIASTLRTVNIEWRERLATPSCSVAFFHHIPKTAGTLVRSMLMRNVGADARAFPASVDLQAGGGTVLSAAAPFEYYYINVANGSSLQQSMPWLVLVNELMSQSEAHASTRRHPRILVELEYGGVSAISDDGYGDAEKHLLPFVSALKHWHAKEHTGCTITLSTILRPPRDSLLSYFGYFVPHEETDSSATGHIPLAKHPYSLCGWVIPTDFMCRQLVGQGWDRAHAVTESDACAWQLRANQSRRSGGGGGSRHHPMRLLEAYDVVGTSDAVEAFLVLLADRVGLPYAMPAIGGKASNRGTFIAYAKLYLNIRPMLLSHGEKNDQLDKELEEVRAIDEWSKILLISSRSVKKGTLDTYQGTTWNFGTANHTDWVYAAITLLNTKETKTSNRPGTHLVFVTPSGTWMKVSADKMHRTKALHLLSTLRYRALLGTSQESTCQPSAIVARLRNRTTFDEKLVATARWQTRLLAQVASLHQQHPQGTPRAAIHYPPPALTLTNRLGKLHKAIRTGTEAQPHQTNTIPGRATGGLACVHCVPWGSRRRNFALRLDGIHRNLRGEILASPLDREKAALPKSVDLVLAGAGQGMEVSGAWFNTFFADMYVPDNDVLSMIRQIATSVNRSAKIDYQQKHNRTGDEEIERMRILKLQGERIPWTLVPQSVRIWYAIRRKATSGPLADEHQLAKLLGGDASKYRNHPLFCLQGECLVPCFITCQLYVVPPRASPWQDRSHAEPQIVGVCPGAPCDGDDVHVIDGHFFGSYSDNLNQSPSSHHEIKKGKRKTSRWMNTVS</sequence>
<evidence type="ECO:0000313" key="2">
    <source>
        <dbReference type="EMBL" id="GHP02084.1"/>
    </source>
</evidence>
<dbReference type="OrthoDB" id="10638182at2759"/>
<feature type="compositionally biased region" description="Low complexity" evidence="1">
    <location>
        <begin position="29"/>
        <end position="38"/>
    </location>
</feature>